<dbReference type="Proteomes" id="UP001497453">
    <property type="component" value="Chromosome 5"/>
</dbReference>
<evidence type="ECO:0000313" key="3">
    <source>
        <dbReference type="EMBL" id="CAL1708885.1"/>
    </source>
</evidence>
<feature type="transmembrane region" description="Helical" evidence="2">
    <location>
        <begin position="161"/>
        <end position="181"/>
    </location>
</feature>
<dbReference type="EMBL" id="OZ037948">
    <property type="protein sequence ID" value="CAL1708885.1"/>
    <property type="molecule type" value="Genomic_DNA"/>
</dbReference>
<protein>
    <submittedName>
        <fullName evidence="3">Uncharacterized protein</fullName>
    </submittedName>
</protein>
<accession>A0ABP1DM80</accession>
<sequence>MSVSSSNSSTTTRCGRSSRPVFPPNHLFSLFNVHDRRQDFMRSLSTTIFIYVFTLWLLFTSCVSGQQEQHPQTGGVHNDTTQLVCVPFGTCEPCPEDALHEPFCQPFGNRRLMHCYPASSPPPDSHSHPSNISHEPGSSHQGETPGWESCGRIVEKERADFYEFFACNLVIAAIAVFVVFARSRRLQAMQARQLAARIGLTRGTPGGWVNG</sequence>
<proteinExistence type="predicted"/>
<feature type="region of interest" description="Disordered" evidence="1">
    <location>
        <begin position="118"/>
        <end position="146"/>
    </location>
</feature>
<keyword evidence="4" id="KW-1185">Reference proteome</keyword>
<keyword evidence="2" id="KW-1133">Transmembrane helix</keyword>
<keyword evidence="2" id="KW-0472">Membrane</keyword>
<name>A0ABP1DM80_9APHY</name>
<dbReference type="InterPro" id="IPR008657">
    <property type="entry name" value="JTB"/>
</dbReference>
<organism evidence="3 4">
    <name type="scientific">Somion occarium</name>
    <dbReference type="NCBI Taxonomy" id="3059160"/>
    <lineage>
        <taxon>Eukaryota</taxon>
        <taxon>Fungi</taxon>
        <taxon>Dikarya</taxon>
        <taxon>Basidiomycota</taxon>
        <taxon>Agaricomycotina</taxon>
        <taxon>Agaricomycetes</taxon>
        <taxon>Polyporales</taxon>
        <taxon>Cerrenaceae</taxon>
        <taxon>Somion</taxon>
    </lineage>
</organism>
<gene>
    <name evidence="3" type="ORF">GFSPODELE1_LOCUS7071</name>
</gene>
<evidence type="ECO:0000256" key="1">
    <source>
        <dbReference type="SAM" id="MobiDB-lite"/>
    </source>
</evidence>
<evidence type="ECO:0000256" key="2">
    <source>
        <dbReference type="SAM" id="Phobius"/>
    </source>
</evidence>
<feature type="transmembrane region" description="Helical" evidence="2">
    <location>
        <begin position="40"/>
        <end position="59"/>
    </location>
</feature>
<dbReference type="Pfam" id="PF05439">
    <property type="entry name" value="JTB"/>
    <property type="match status" value="1"/>
</dbReference>
<keyword evidence="2" id="KW-0812">Transmembrane</keyword>
<reference evidence="4" key="1">
    <citation type="submission" date="2024-04" db="EMBL/GenBank/DDBJ databases">
        <authorList>
            <person name="Shaw F."/>
            <person name="Minotto A."/>
        </authorList>
    </citation>
    <scope>NUCLEOTIDE SEQUENCE [LARGE SCALE GENOMIC DNA]</scope>
</reference>
<evidence type="ECO:0000313" key="4">
    <source>
        <dbReference type="Proteomes" id="UP001497453"/>
    </source>
</evidence>